<evidence type="ECO:0000313" key="2">
    <source>
        <dbReference type="EMBL" id="SDY69350.1"/>
    </source>
</evidence>
<feature type="compositionally biased region" description="Acidic residues" evidence="1">
    <location>
        <begin position="253"/>
        <end position="269"/>
    </location>
</feature>
<accession>A0A1H3LY75</accession>
<dbReference type="InterPro" id="IPR006311">
    <property type="entry name" value="TAT_signal"/>
</dbReference>
<protein>
    <submittedName>
        <fullName evidence="2">Uncharacterized protein</fullName>
    </submittedName>
</protein>
<name>A0A1H3LY75_9EURY</name>
<feature type="region of interest" description="Disordered" evidence="1">
    <location>
        <begin position="237"/>
        <end position="270"/>
    </location>
</feature>
<dbReference type="AlphaFoldDB" id="A0A1H3LY75"/>
<dbReference type="RefSeq" id="WP_092733971.1">
    <property type="nucleotide sequence ID" value="NZ_FNPC01000008.1"/>
</dbReference>
<reference evidence="3" key="1">
    <citation type="submission" date="2016-10" db="EMBL/GenBank/DDBJ databases">
        <authorList>
            <person name="Varghese N."/>
            <person name="Submissions S."/>
        </authorList>
    </citation>
    <scope>NUCLEOTIDE SEQUENCE [LARGE SCALE GENOMIC DNA]</scope>
    <source>
        <strain evidence="3">DC30,IBRC 10041,KCTC 4046</strain>
    </source>
</reference>
<sequence>MTRSRRSVLGAAGAGLAFASAGCLDVLDRGEDSPPTYDAAALEGTVESAIETPPQPEPVQPSAGAVAAAADRVDALLADVPDPLTAADVPNGAARREVERFREQAARGLGDVTDAPTAARALAESHGPRGDARSAAAAVAAVGSPTERRSAVEDARADARDRLATGADALTYAGIDPHRTLLTAVRLETLLDRARTDLDRPTHHHAAPEGHALWVGALAGQVERAVSRLAALEHLSTRHRERAEDEGNGGGDGDADTGDAADADADSPTDYEGRFTAALETAREDLRAAEYPTDKTADPRELIETDAAPAREIVAEGARVVSHLHETLFEEQRRLGRSLATALELDVNRRALDRVRTTIEEGGHREATPETVRSARESAVAALEELPVSAADPTVGGDFLAAERSRIASTDDRIRRWITDDRTVRLDAEYALYTLSAARLEAFPDAWAAFDDRIRG</sequence>
<dbReference type="OrthoDB" id="350675at2157"/>
<dbReference type="EMBL" id="FNPC01000008">
    <property type="protein sequence ID" value="SDY69350.1"/>
    <property type="molecule type" value="Genomic_DNA"/>
</dbReference>
<evidence type="ECO:0000256" key="1">
    <source>
        <dbReference type="SAM" id="MobiDB-lite"/>
    </source>
</evidence>
<organism evidence="2 3">
    <name type="scientific">Halopenitus persicus</name>
    <dbReference type="NCBI Taxonomy" id="1048396"/>
    <lineage>
        <taxon>Archaea</taxon>
        <taxon>Methanobacteriati</taxon>
        <taxon>Methanobacteriota</taxon>
        <taxon>Stenosarchaea group</taxon>
        <taxon>Halobacteria</taxon>
        <taxon>Halobacteriales</taxon>
        <taxon>Haloferacaceae</taxon>
        <taxon>Halopenitus</taxon>
    </lineage>
</organism>
<dbReference type="Proteomes" id="UP000199079">
    <property type="component" value="Unassembled WGS sequence"/>
</dbReference>
<keyword evidence="3" id="KW-1185">Reference proteome</keyword>
<gene>
    <name evidence="2" type="ORF">SAMN05216564_10857</name>
</gene>
<proteinExistence type="predicted"/>
<evidence type="ECO:0000313" key="3">
    <source>
        <dbReference type="Proteomes" id="UP000199079"/>
    </source>
</evidence>
<dbReference type="PROSITE" id="PS51257">
    <property type="entry name" value="PROKAR_LIPOPROTEIN"/>
    <property type="match status" value="1"/>
</dbReference>
<dbReference type="PROSITE" id="PS51318">
    <property type="entry name" value="TAT"/>
    <property type="match status" value="1"/>
</dbReference>